<dbReference type="Proteomes" id="UP000001628">
    <property type="component" value="Unassembled WGS sequence"/>
</dbReference>
<sequence>MRCISVQADLSEPASVVNKILAKCLWWYEAAIEAAMTQQTWARELGDRATVDAVNPGPVIGDIFRESGKDFRNRMQGWRDNAPGSMIIVDEGFDGDGCGEAE</sequence>
<dbReference type="eggNOG" id="KOG0725">
    <property type="taxonomic scope" value="Eukaryota"/>
</dbReference>
<evidence type="ECO:0000313" key="2">
    <source>
        <dbReference type="Proteomes" id="UP000001628"/>
    </source>
</evidence>
<dbReference type="KEGG" id="pbn:PADG_11530"/>
<dbReference type="InParanoid" id="A0A0A0HVF7"/>
<reference evidence="1 2" key="1">
    <citation type="journal article" date="2011" name="PLoS Genet.">
        <title>Comparative genomic analysis of human fungal pathogens causing paracoccidioidomycosis.</title>
        <authorList>
            <person name="Desjardins C.A."/>
            <person name="Champion M.D."/>
            <person name="Holder J.W."/>
            <person name="Muszewska A."/>
            <person name="Goldberg J."/>
            <person name="Bailao A.M."/>
            <person name="Brigido M.M."/>
            <person name="Ferreira M.E."/>
            <person name="Garcia A.M."/>
            <person name="Grynberg M."/>
            <person name="Gujja S."/>
            <person name="Heiman D.I."/>
            <person name="Henn M.R."/>
            <person name="Kodira C.D."/>
            <person name="Leon-Narvaez H."/>
            <person name="Longo L.V."/>
            <person name="Ma L.J."/>
            <person name="Malavazi I."/>
            <person name="Matsuo A.L."/>
            <person name="Morais F.V."/>
            <person name="Pereira M."/>
            <person name="Rodriguez-Brito S."/>
            <person name="Sakthikumar S."/>
            <person name="Salem-Izacc S.M."/>
            <person name="Sykes S.M."/>
            <person name="Teixeira M.M."/>
            <person name="Vallejo M.C."/>
            <person name="Walter M.E."/>
            <person name="Yandava C."/>
            <person name="Young S."/>
            <person name="Zeng Q."/>
            <person name="Zucker J."/>
            <person name="Felipe M.S."/>
            <person name="Goldman G.H."/>
            <person name="Haas B.J."/>
            <person name="McEwen J.G."/>
            <person name="Nino-Vega G."/>
            <person name="Puccia R."/>
            <person name="San-Blas G."/>
            <person name="Soares C.M."/>
            <person name="Birren B.W."/>
            <person name="Cuomo C.A."/>
        </authorList>
    </citation>
    <scope>NUCLEOTIDE SEQUENCE [LARGE SCALE GENOMIC DNA]</scope>
    <source>
        <strain evidence="1 2">Pb18</strain>
    </source>
</reference>
<dbReference type="RefSeq" id="XP_010758989.1">
    <property type="nucleotide sequence ID" value="XM_010760687.1"/>
</dbReference>
<name>A0A0A0HVF7_PARBD</name>
<dbReference type="GeneID" id="22587427"/>
<organism evidence="1 2">
    <name type="scientific">Paracoccidioides brasiliensis (strain Pb18)</name>
    <dbReference type="NCBI Taxonomy" id="502780"/>
    <lineage>
        <taxon>Eukaryota</taxon>
        <taxon>Fungi</taxon>
        <taxon>Dikarya</taxon>
        <taxon>Ascomycota</taxon>
        <taxon>Pezizomycotina</taxon>
        <taxon>Eurotiomycetes</taxon>
        <taxon>Eurotiomycetidae</taxon>
        <taxon>Onygenales</taxon>
        <taxon>Ajellomycetaceae</taxon>
        <taxon>Paracoccidioides</taxon>
    </lineage>
</organism>
<accession>A0A0A0HVF7</accession>
<dbReference type="OrthoDB" id="47007at2759"/>
<dbReference type="HOGENOM" id="CLU_2278307_0_0_1"/>
<proteinExistence type="predicted"/>
<dbReference type="VEuPathDB" id="FungiDB:PADG_11530"/>
<gene>
    <name evidence="1" type="ORF">PADG_11530</name>
</gene>
<evidence type="ECO:0000313" key="1">
    <source>
        <dbReference type="EMBL" id="KGM92333.1"/>
    </source>
</evidence>
<dbReference type="AlphaFoldDB" id="A0A0A0HVF7"/>
<keyword evidence="2" id="KW-1185">Reference proteome</keyword>
<protein>
    <submittedName>
        <fullName evidence="1">Uncharacterized protein</fullName>
    </submittedName>
</protein>
<dbReference type="EMBL" id="KN275959">
    <property type="protein sequence ID" value="KGM92333.1"/>
    <property type="molecule type" value="Genomic_DNA"/>
</dbReference>